<dbReference type="AlphaFoldDB" id="A0AA35VPK6"/>
<reference evidence="4" key="1">
    <citation type="submission" date="2022-12" db="EMBL/GenBank/DDBJ databases">
        <authorList>
            <person name="Alioto T."/>
            <person name="Alioto T."/>
            <person name="Gomez Garrido J."/>
        </authorList>
    </citation>
    <scope>NUCLEOTIDE SEQUENCE</scope>
</reference>
<keyword evidence="5" id="KW-1185">Reference proteome</keyword>
<evidence type="ECO:0000256" key="1">
    <source>
        <dbReference type="ARBA" id="ARBA00035009"/>
    </source>
</evidence>
<feature type="domain" description="SPATA31" evidence="3">
    <location>
        <begin position="20"/>
        <end position="154"/>
    </location>
</feature>
<proteinExistence type="inferred from homology"/>
<feature type="region of interest" description="Disordered" evidence="2">
    <location>
        <begin position="141"/>
        <end position="169"/>
    </location>
</feature>
<evidence type="ECO:0000259" key="3">
    <source>
        <dbReference type="Pfam" id="PF14650"/>
    </source>
</evidence>
<name>A0AA35VPK6_9SAUR</name>
<feature type="region of interest" description="Disordered" evidence="2">
    <location>
        <begin position="401"/>
        <end position="434"/>
    </location>
</feature>
<dbReference type="InterPro" id="IPR039509">
    <property type="entry name" value="SPATA31"/>
</dbReference>
<organism evidence="4 5">
    <name type="scientific">Podarcis lilfordi</name>
    <name type="common">Lilford's wall lizard</name>
    <dbReference type="NCBI Taxonomy" id="74358"/>
    <lineage>
        <taxon>Eukaryota</taxon>
        <taxon>Metazoa</taxon>
        <taxon>Chordata</taxon>
        <taxon>Craniata</taxon>
        <taxon>Vertebrata</taxon>
        <taxon>Euteleostomi</taxon>
        <taxon>Lepidosauria</taxon>
        <taxon>Squamata</taxon>
        <taxon>Bifurcata</taxon>
        <taxon>Unidentata</taxon>
        <taxon>Episquamata</taxon>
        <taxon>Laterata</taxon>
        <taxon>Lacertibaenia</taxon>
        <taxon>Lacertidae</taxon>
        <taxon>Podarcis</taxon>
    </lineage>
</organism>
<gene>
    <name evidence="4" type="ORF">PODLI_1B020663</name>
</gene>
<evidence type="ECO:0000256" key="2">
    <source>
        <dbReference type="SAM" id="MobiDB-lite"/>
    </source>
</evidence>
<sequence>MQSLEAGPEDWQATELANLCPPPLSRGSGTVVESPLLDPLLLSQEVREQLTAHLQRKRLQLLWGLPGLVHSSLERSVPALLGFLACTAPQAATDHQRPLFKVERRQCLEHHLRERAVHRKWGLPKRVCKALCWPLPPPGTPLAQAAPQQERPSSKGSSSPKQHSVSAARACSAMTMAAKGGRSWWSPEATQEPLPLASGLARLPGKQWEGLPGTEKWELGGDGPWNSLATLELLQVHLPSATAHPDGARSLPGEACASVELQRCKRQQPSWGRAPLAQGCPPAEKRPLAAAAQGKMKPEEGVWVPLQPAGDSPRTAWAITDTQRELPPPTSKRDAARLDLVLWDLTPALVSITGGGEQAPECHQESPPLTERPCCAHSAFCCRHHHHQEAALKPRPTSLLGKAMPHTPEGLGGQTGSPRATDLSTTSPRANPGCERFLTTDKKQYFEFHLREKLLHQRWGVPRRVKESVARSALLQSTIR</sequence>
<dbReference type="PANTHER" id="PTHR21859:SF12">
    <property type="entry name" value="SPERMATOGENESIS-ASSOCIATED PROTEIN 31D1"/>
    <property type="match status" value="1"/>
</dbReference>
<dbReference type="Proteomes" id="UP001178461">
    <property type="component" value="Unassembled WGS sequence"/>
</dbReference>
<dbReference type="EMBL" id="CANTUW010000004">
    <property type="protein sequence ID" value="CAI7934819.1"/>
    <property type="molecule type" value="Genomic_DNA"/>
</dbReference>
<dbReference type="Pfam" id="PF14650">
    <property type="entry name" value="FAM75"/>
    <property type="match status" value="1"/>
</dbReference>
<comment type="similarity">
    <text evidence="1">Belongs to the SPATA31 family.</text>
</comment>
<feature type="compositionally biased region" description="Low complexity" evidence="2">
    <location>
        <begin position="154"/>
        <end position="169"/>
    </location>
</feature>
<feature type="compositionally biased region" description="Polar residues" evidence="2">
    <location>
        <begin position="416"/>
        <end position="429"/>
    </location>
</feature>
<dbReference type="PANTHER" id="PTHR21859">
    <property type="entry name" value="ACROSOME-SPECIFIC PROTEIN"/>
    <property type="match status" value="1"/>
</dbReference>
<evidence type="ECO:0000313" key="5">
    <source>
        <dbReference type="Proteomes" id="UP001178461"/>
    </source>
</evidence>
<comment type="caution">
    <text evidence="4">The sequence shown here is derived from an EMBL/GenBank/DDBJ whole genome shotgun (WGS) entry which is preliminary data.</text>
</comment>
<protein>
    <recommendedName>
        <fullName evidence="3">SPATA31 domain-containing protein</fullName>
    </recommendedName>
</protein>
<evidence type="ECO:0000313" key="4">
    <source>
        <dbReference type="EMBL" id="CAI7934819.1"/>
    </source>
</evidence>
<accession>A0AA35VPK6</accession>